<dbReference type="AlphaFoldDB" id="A0A2T3IMK8"/>
<evidence type="ECO:0000313" key="2">
    <source>
        <dbReference type="EMBL" id="PSU29606.1"/>
    </source>
</evidence>
<keyword evidence="1" id="KW-1133">Transmembrane helix</keyword>
<sequence>MKQVMEGDECFFFLFSIGWWFFLVSKPVFVLLLICGCEQFIDRKWDVREYSAADIISSKER</sequence>
<accession>A0A2T3IMK8</accession>
<organism evidence="2 3">
    <name type="scientific">Photobacterium lutimaris</name>
    <dbReference type="NCBI Taxonomy" id="388278"/>
    <lineage>
        <taxon>Bacteria</taxon>
        <taxon>Pseudomonadati</taxon>
        <taxon>Pseudomonadota</taxon>
        <taxon>Gammaproteobacteria</taxon>
        <taxon>Vibrionales</taxon>
        <taxon>Vibrionaceae</taxon>
        <taxon>Photobacterium</taxon>
    </lineage>
</organism>
<evidence type="ECO:0000313" key="3">
    <source>
        <dbReference type="Proteomes" id="UP000241222"/>
    </source>
</evidence>
<protein>
    <submittedName>
        <fullName evidence="2">Uncharacterized protein</fullName>
    </submittedName>
</protein>
<gene>
    <name evidence="2" type="ORF">C9I99_24980</name>
</gene>
<dbReference type="RefSeq" id="WP_107351548.1">
    <property type="nucleotide sequence ID" value="NZ_PYMH01000019.1"/>
</dbReference>
<keyword evidence="3" id="KW-1185">Reference proteome</keyword>
<proteinExistence type="predicted"/>
<name>A0A2T3IMK8_9GAMM</name>
<keyword evidence="1" id="KW-0472">Membrane</keyword>
<dbReference type="Proteomes" id="UP000241222">
    <property type="component" value="Unassembled WGS sequence"/>
</dbReference>
<reference evidence="2 3" key="1">
    <citation type="submission" date="2018-03" db="EMBL/GenBank/DDBJ databases">
        <title>Whole genome sequencing of Histamine producing bacteria.</title>
        <authorList>
            <person name="Butler K."/>
        </authorList>
    </citation>
    <scope>NUCLEOTIDE SEQUENCE [LARGE SCALE GENOMIC DNA]</scope>
    <source>
        <strain evidence="2 3">JCM 13586</strain>
    </source>
</reference>
<feature type="transmembrane region" description="Helical" evidence="1">
    <location>
        <begin position="12"/>
        <end position="34"/>
    </location>
</feature>
<evidence type="ECO:0000256" key="1">
    <source>
        <dbReference type="SAM" id="Phobius"/>
    </source>
</evidence>
<comment type="caution">
    <text evidence="2">The sequence shown here is derived from an EMBL/GenBank/DDBJ whole genome shotgun (WGS) entry which is preliminary data.</text>
</comment>
<dbReference type="EMBL" id="PYMH01000019">
    <property type="protein sequence ID" value="PSU29606.1"/>
    <property type="molecule type" value="Genomic_DNA"/>
</dbReference>
<keyword evidence="1" id="KW-0812">Transmembrane</keyword>